<dbReference type="InterPro" id="IPR036881">
    <property type="entry name" value="Glyco_hydro_3_C_sf"/>
</dbReference>
<evidence type="ECO:0000256" key="5">
    <source>
        <dbReference type="ARBA" id="ARBA00058905"/>
    </source>
</evidence>
<dbReference type="PANTHER" id="PTHR42715">
    <property type="entry name" value="BETA-GLUCOSIDASE"/>
    <property type="match status" value="1"/>
</dbReference>
<evidence type="ECO:0000313" key="10">
    <source>
        <dbReference type="Proteomes" id="UP000216444"/>
    </source>
</evidence>
<keyword evidence="3 7" id="KW-0378">Hydrolase</keyword>
<dbReference type="PROSITE" id="PS00775">
    <property type="entry name" value="GLYCOSYL_HYDROL_F3"/>
    <property type="match status" value="1"/>
</dbReference>
<comment type="caution">
    <text evidence="9">The sequence shown here is derived from an EMBL/GenBank/DDBJ whole genome shotgun (WGS) entry which is preliminary data.</text>
</comment>
<evidence type="ECO:0000256" key="1">
    <source>
        <dbReference type="ARBA" id="ARBA00005336"/>
    </source>
</evidence>
<comment type="similarity">
    <text evidence="1 7">Belongs to the glycosyl hydrolase 3 family.</text>
</comment>
<feature type="domain" description="Fibronectin type III-like" evidence="8">
    <location>
        <begin position="575"/>
        <end position="646"/>
    </location>
</feature>
<evidence type="ECO:0000256" key="3">
    <source>
        <dbReference type="ARBA" id="ARBA00022801"/>
    </source>
</evidence>
<reference evidence="9 10" key="1">
    <citation type="journal article" date="2017" name="BMC Genomics">
        <title>Comparative genomic and phylogenomic analyses of the Bifidobacteriaceae family.</title>
        <authorList>
            <person name="Lugli G.A."/>
            <person name="Milani C."/>
            <person name="Turroni F."/>
            <person name="Duranti S."/>
            <person name="Mancabelli L."/>
            <person name="Mangifesta M."/>
            <person name="Ferrario C."/>
            <person name="Modesto M."/>
            <person name="Mattarelli P."/>
            <person name="Jiri K."/>
            <person name="van Sinderen D."/>
            <person name="Ventura M."/>
        </authorList>
    </citation>
    <scope>NUCLEOTIDE SEQUENCE [LARGE SCALE GENOMIC DNA]</scope>
    <source>
        <strain evidence="9 10">DSM 100201</strain>
    </source>
</reference>
<dbReference type="Pfam" id="PF14310">
    <property type="entry name" value="Fn3-like"/>
    <property type="match status" value="1"/>
</dbReference>
<dbReference type="PANTHER" id="PTHR42715:SF10">
    <property type="entry name" value="BETA-GLUCOSIDASE"/>
    <property type="match status" value="1"/>
</dbReference>
<dbReference type="InterPro" id="IPR036962">
    <property type="entry name" value="Glyco_hydro_3_N_sf"/>
</dbReference>
<comment type="function">
    <text evidence="5">Catalyzes the hydrolysis of a non-reducing terminal alpha-L-arabinopyranosidic linkage in ginsenoside Rb2 (alpha-L-arabinopyranosyl-(1-&gt;6)-alpha-D-glucopyranosyl) to release alpha-D-glucopyranosyl (Rd). It is not able to hydrolyze alpha-L-arabinofuranosyl-(1-&gt;6)-alpha-D-glucopyranosyl (Rc).</text>
</comment>
<protein>
    <recommendedName>
        <fullName evidence="6">Exo-alpha-(1-&gt;6)-L-arabinopyranosidase</fullName>
    </recommendedName>
</protein>
<sequence>MVNINELTLEEKATLTSGADAWHLTGVESKGIPGYMITDGPHGLRKMKQSTGASGLYDAVPSTCFPPAAGLANSWNPELAREVGVAMGEECVQEKVAVILGPGVNIKRNPLGGRCFEYWSEDPVLAGRLPAALIEGVQSQGVGTSLKHFAANNQETDRMRVSARITERALREIYLAAFEYIVKHAKPWTMMCSYNQINGVFSSENQWLLTTVLRDEWGYDGIVMSDWGAVHDRAASVAAGLNLEMPPSNTDDDVVIAIREGRLDERQLDRMAQGMLDLLEKTRPAMERDYTFDVAAHHEIARRAARESIVLLKNDCGILPLAKDEKIAVIGEFARTPRYQGGGSSHINPTRMVSFLDALAERGVVTDFAPGFTLDDAKQDGALTGEAVAVAQNADKVVMFLGLPDSAESEGYDRTDIDLPAKQIEVLHAVSVVNPNVVVVLSNGAVVSVRDWQSDAKGLLEAWLLGQAGGEAIADVLYGDVDATGRLSETIPLDIEDNPSMVNFPGGEGYVDYGEGIFVGYRYYDSRDLEVAYPFGYGLSYTAFEIGDAKATVTGPTSATVSAVVTNIGDREGSQVVQVYVAPNHDSSAVRPCHELKAFAKVDLKPGESKTVEFDLDDRAFAYWSERYEDWHVEAGDYTIEFASSSRDVNDTVFITLDGDGKALHLTDMSTVKEWLDDPLGSAIFKARATEFEQDGSTFWPEDEVNAMFFLTVPLNSITTFVGPKGRWFKESVLADYKAALIR</sequence>
<name>A0A261FDD7_9BIFI</name>
<evidence type="ECO:0000313" key="9">
    <source>
        <dbReference type="EMBL" id="OZG57147.1"/>
    </source>
</evidence>
<dbReference type="SMART" id="SM01217">
    <property type="entry name" value="Fn3_like"/>
    <property type="match status" value="1"/>
</dbReference>
<evidence type="ECO:0000256" key="4">
    <source>
        <dbReference type="ARBA" id="ARBA00023277"/>
    </source>
</evidence>
<dbReference type="SUPFAM" id="SSF51445">
    <property type="entry name" value="(Trans)glycosidases"/>
    <property type="match status" value="1"/>
</dbReference>
<dbReference type="InterPro" id="IPR017853">
    <property type="entry name" value="GH"/>
</dbReference>
<gene>
    <name evidence="9" type="ORF">BTIS_1554</name>
</gene>
<dbReference type="NCBIfam" id="NF041610">
    <property type="entry name" value="alph_arabinopyran"/>
    <property type="match status" value="1"/>
</dbReference>
<dbReference type="GO" id="GO:0008422">
    <property type="term" value="F:beta-glucosidase activity"/>
    <property type="evidence" value="ECO:0007669"/>
    <property type="project" value="UniProtKB-ARBA"/>
</dbReference>
<dbReference type="Proteomes" id="UP000216444">
    <property type="component" value="Unassembled WGS sequence"/>
</dbReference>
<accession>A0A261FDD7</accession>
<dbReference type="Gene3D" id="3.40.50.1700">
    <property type="entry name" value="Glycoside hydrolase family 3 C-terminal domain"/>
    <property type="match status" value="1"/>
</dbReference>
<proteinExistence type="inferred from homology"/>
<dbReference type="GO" id="GO:0005975">
    <property type="term" value="P:carbohydrate metabolic process"/>
    <property type="evidence" value="ECO:0007669"/>
    <property type="project" value="InterPro"/>
</dbReference>
<dbReference type="Gene3D" id="2.60.40.10">
    <property type="entry name" value="Immunoglobulins"/>
    <property type="match status" value="1"/>
</dbReference>
<dbReference type="Pfam" id="PF01915">
    <property type="entry name" value="Glyco_hydro_3_C"/>
    <property type="match status" value="1"/>
</dbReference>
<dbReference type="InterPro" id="IPR026891">
    <property type="entry name" value="Fn3-like"/>
</dbReference>
<dbReference type="InterPro" id="IPR050288">
    <property type="entry name" value="Cellulose_deg_GH3"/>
</dbReference>
<dbReference type="EMBL" id="MWWV01000011">
    <property type="protein sequence ID" value="OZG57147.1"/>
    <property type="molecule type" value="Genomic_DNA"/>
</dbReference>
<dbReference type="InterPro" id="IPR013783">
    <property type="entry name" value="Ig-like_fold"/>
</dbReference>
<dbReference type="AlphaFoldDB" id="A0A261FDD7"/>
<dbReference type="InterPro" id="IPR048100">
    <property type="entry name" value="Alph_arabinopyran"/>
</dbReference>
<evidence type="ECO:0000256" key="7">
    <source>
        <dbReference type="RuleBase" id="RU361161"/>
    </source>
</evidence>
<dbReference type="PRINTS" id="PR00133">
    <property type="entry name" value="GLHYDRLASE3"/>
</dbReference>
<dbReference type="RefSeq" id="WP_094664312.1">
    <property type="nucleotide sequence ID" value="NZ_MWWV01000011.1"/>
</dbReference>
<dbReference type="InterPro" id="IPR019800">
    <property type="entry name" value="Glyco_hydro_3_AS"/>
</dbReference>
<keyword evidence="7" id="KW-0326">Glycosidase</keyword>
<dbReference type="FunFam" id="2.60.40.10:FF:000495">
    <property type="entry name" value="Periplasmic beta-glucosidase"/>
    <property type="match status" value="1"/>
</dbReference>
<evidence type="ECO:0000256" key="6">
    <source>
        <dbReference type="ARBA" id="ARBA00074219"/>
    </source>
</evidence>
<evidence type="ECO:0000259" key="8">
    <source>
        <dbReference type="SMART" id="SM01217"/>
    </source>
</evidence>
<organism evidence="9 10">
    <name type="scientific">Bifidobacterium tissieri</name>
    <dbReference type="NCBI Taxonomy" id="1630162"/>
    <lineage>
        <taxon>Bacteria</taxon>
        <taxon>Bacillati</taxon>
        <taxon>Actinomycetota</taxon>
        <taxon>Actinomycetes</taxon>
        <taxon>Bifidobacteriales</taxon>
        <taxon>Bifidobacteriaceae</taxon>
        <taxon>Bifidobacterium</taxon>
    </lineage>
</organism>
<comment type="subunit">
    <text evidence="2">Homotetramer.</text>
</comment>
<dbReference type="Pfam" id="PF00933">
    <property type="entry name" value="Glyco_hydro_3"/>
    <property type="match status" value="1"/>
</dbReference>
<evidence type="ECO:0000256" key="2">
    <source>
        <dbReference type="ARBA" id="ARBA00011881"/>
    </source>
</evidence>
<dbReference type="Gene3D" id="3.20.20.300">
    <property type="entry name" value="Glycoside hydrolase, family 3, N-terminal domain"/>
    <property type="match status" value="1"/>
</dbReference>
<dbReference type="SUPFAM" id="SSF52279">
    <property type="entry name" value="Beta-D-glucan exohydrolase, C-terminal domain"/>
    <property type="match status" value="1"/>
</dbReference>
<dbReference type="InterPro" id="IPR002772">
    <property type="entry name" value="Glyco_hydro_3_C"/>
</dbReference>
<keyword evidence="4" id="KW-0119">Carbohydrate metabolism</keyword>
<keyword evidence="10" id="KW-1185">Reference proteome</keyword>
<dbReference type="InterPro" id="IPR001764">
    <property type="entry name" value="Glyco_hydro_3_N"/>
</dbReference>